<dbReference type="AlphaFoldDB" id="A0A0C1Y449"/>
<dbReference type="PANTHER" id="PTHR10543">
    <property type="entry name" value="BETA-CAROTENE DIOXYGENASE"/>
    <property type="match status" value="1"/>
</dbReference>
<feature type="binding site" evidence="5">
    <location>
        <position position="240"/>
    </location>
    <ligand>
        <name>Fe cation</name>
        <dbReference type="ChEBI" id="CHEBI:24875"/>
        <note>catalytic</note>
    </ligand>
</feature>
<name>A0A0C1Y449_9CYAN</name>
<organism evidence="6">
    <name type="scientific">Lyngbya confervoides BDU141951</name>
    <dbReference type="NCBI Taxonomy" id="1574623"/>
    <lineage>
        <taxon>Bacteria</taxon>
        <taxon>Bacillati</taxon>
        <taxon>Cyanobacteriota</taxon>
        <taxon>Cyanophyceae</taxon>
        <taxon>Oscillatoriophycideae</taxon>
        <taxon>Oscillatoriales</taxon>
        <taxon>Microcoleaceae</taxon>
        <taxon>Lyngbya</taxon>
    </lineage>
</organism>
<gene>
    <name evidence="6" type="ORF">QQ91_005990</name>
</gene>
<comment type="caution">
    <text evidence="6">The sequence shown here is derived from an EMBL/GenBank/DDBJ whole genome shotgun (WGS) entry which is preliminary data.</text>
</comment>
<evidence type="ECO:0000256" key="5">
    <source>
        <dbReference type="PIRSR" id="PIRSR604294-1"/>
    </source>
</evidence>
<feature type="binding site" evidence="5">
    <location>
        <position position="185"/>
    </location>
    <ligand>
        <name>Fe cation</name>
        <dbReference type="ChEBI" id="CHEBI:24875"/>
        <note>catalytic</note>
    </ligand>
</feature>
<dbReference type="GO" id="GO:0046872">
    <property type="term" value="F:metal ion binding"/>
    <property type="evidence" value="ECO:0007669"/>
    <property type="project" value="UniProtKB-KW"/>
</dbReference>
<reference evidence="6" key="3">
    <citation type="submission" date="2020-02" db="EMBL/GenBank/DDBJ databases">
        <authorList>
            <person name="Sarangi A.N."/>
            <person name="Ghosh S."/>
            <person name="Mukherjee M."/>
            <person name="Tripathy S."/>
        </authorList>
    </citation>
    <scope>NUCLEOTIDE SEQUENCE</scope>
    <source>
        <strain evidence="6">BDU141951</strain>
    </source>
</reference>
<accession>A0A0C1Y449</accession>
<comment type="cofactor">
    <cofactor evidence="5">
        <name>Fe(2+)</name>
        <dbReference type="ChEBI" id="CHEBI:29033"/>
    </cofactor>
    <text evidence="5">Binds 1 Fe(2+) ion per subunit.</text>
</comment>
<evidence type="ECO:0000256" key="1">
    <source>
        <dbReference type="ARBA" id="ARBA00006787"/>
    </source>
</evidence>
<dbReference type="PANTHER" id="PTHR10543:SF89">
    <property type="entry name" value="CAROTENOID 9,10(9',10')-CLEAVAGE DIOXYGENASE 1"/>
    <property type="match status" value="1"/>
</dbReference>
<evidence type="ECO:0000256" key="4">
    <source>
        <dbReference type="ARBA" id="ARBA00023004"/>
    </source>
</evidence>
<keyword evidence="3" id="KW-0560">Oxidoreductase</keyword>
<dbReference type="Pfam" id="PF03055">
    <property type="entry name" value="RPE65"/>
    <property type="match status" value="1"/>
</dbReference>
<reference evidence="6" key="1">
    <citation type="submission" date="2014-11" db="EMBL/GenBank/DDBJ databases">
        <authorList>
            <person name="Malar M.C."/>
            <person name="Sen D."/>
            <person name="Tripathy S."/>
        </authorList>
    </citation>
    <scope>NUCLEOTIDE SEQUENCE</scope>
    <source>
        <strain evidence="6">BDU141951</strain>
    </source>
</reference>
<evidence type="ECO:0000313" key="6">
    <source>
        <dbReference type="EMBL" id="NEV66661.1"/>
    </source>
</evidence>
<feature type="binding site" evidence="5">
    <location>
        <position position="307"/>
    </location>
    <ligand>
        <name>Fe cation</name>
        <dbReference type="ChEBI" id="CHEBI:24875"/>
        <note>catalytic</note>
    </ligand>
</feature>
<keyword evidence="2 5" id="KW-0479">Metal-binding</keyword>
<feature type="binding site" evidence="5">
    <location>
        <position position="487"/>
    </location>
    <ligand>
        <name>Fe cation</name>
        <dbReference type="ChEBI" id="CHEBI:24875"/>
        <note>catalytic</note>
    </ligand>
</feature>
<dbReference type="EMBL" id="JTHE02000003">
    <property type="protein sequence ID" value="NEV66661.1"/>
    <property type="molecule type" value="Genomic_DNA"/>
</dbReference>
<protein>
    <submittedName>
        <fullName evidence="6">Apocarotenoid-15,15'-oxygenase</fullName>
    </submittedName>
</protein>
<evidence type="ECO:0000256" key="3">
    <source>
        <dbReference type="ARBA" id="ARBA00023002"/>
    </source>
</evidence>
<comment type="similarity">
    <text evidence="1">Belongs to the carotenoid oxygenase family.</text>
</comment>
<dbReference type="GO" id="GO:0010436">
    <property type="term" value="F:carotenoid dioxygenase activity"/>
    <property type="evidence" value="ECO:0007669"/>
    <property type="project" value="TreeGrafter"/>
</dbReference>
<sequence>MQTLPSPQNTEVNAAPSFDMDDWRSGYRSQPEEFAYWIDDIEGTIPAELEGTLFRNGPGLLDIHGHRLKHPFDGDGMISSIAFKEGRAYYRNRFVRTEGYVAEQAAGKPLYRGVFGTQKPGGWWANLFDLKLKNIANTHVIYWGGKLLALWEAAEPHRLDPATLATLGLDNLDGLLEPGDAFAAHPKIDPGHPEQGQEPRLVNFSIKTGLSSTIRIHEFAPSGDRVKSYQRSIPGFAFMHDCMITPNYVIFFQNPVSFNPFPFILGFKGAGECVEFNPQAKTNIILIPRHGDGPLKSIEAPAGFVFHHANAFEQDGQVFVDSIVYQDFPSLDEGMTFKDVDFSHVPEGQLWRFALDLEAETSKATCLIDRGCEFPALHPAHVGQTYRYLYIGAVHSSQGNAPLQALLKRDLVTGDEQLWSEAPRGFMGEPVFVPRPQSQAEDDGWLLVLTYNAARRCSDVLILDARDITSGPIARLKLQHHVPYGLHGSFVSEYFGPAAAA</sequence>
<reference evidence="6" key="2">
    <citation type="journal article" date="2015" name="Genome Announc.">
        <title>Draft Genome Sequence of Filamentous Marine Cyanobacterium Lyngbya confervoides Strain BDU141951.</title>
        <authorList>
            <person name="Chandrababunaidu M.M."/>
            <person name="Sen D."/>
            <person name="Tripathy S."/>
        </authorList>
    </citation>
    <scope>NUCLEOTIDE SEQUENCE</scope>
    <source>
        <strain evidence="6">BDU141951</strain>
    </source>
</reference>
<proteinExistence type="inferred from homology"/>
<evidence type="ECO:0000256" key="2">
    <source>
        <dbReference type="ARBA" id="ARBA00022723"/>
    </source>
</evidence>
<dbReference type="InterPro" id="IPR004294">
    <property type="entry name" value="Carotenoid_Oase"/>
</dbReference>
<dbReference type="GO" id="GO:0016121">
    <property type="term" value="P:carotene catabolic process"/>
    <property type="evidence" value="ECO:0007669"/>
    <property type="project" value="TreeGrafter"/>
</dbReference>
<keyword evidence="4 5" id="KW-0408">Iron</keyword>